<dbReference type="PANTHER" id="PTHR21016:SF7">
    <property type="entry name" value="TM2 DOMAIN-CONTAINING PROTEIN 3"/>
    <property type="match status" value="1"/>
</dbReference>
<gene>
    <name evidence="12" type="ORF">Ocin01_01670</name>
</gene>
<sequence>MNLYRTLSAVLFAVRCLLFIITFALGDPRENSKVGQLSKIGDDNVKPEVQQSGSSQNSHSPPTKIHKPPPRNSEQYSTSSQHCVNTENINCSELDAECIDCVFNEKCTYGKNVTVECKKKPEVVCKADETFKREMVCQYCYQTPLSQQICNGAQGCNSIQAPRPMLKHNCTVIPSVICLGSRKFYRMMPCNWKNGYRWSTAFILSVTLGGFGADRFYLGRWQEGIGKLFSFGGIGLWTIIDIILIGVRYLGPADGSLYVD</sequence>
<dbReference type="AlphaFoldDB" id="A0A1D2NIG8"/>
<keyword evidence="7" id="KW-0325">Glycoprotein</keyword>
<feature type="region of interest" description="Disordered" evidence="8">
    <location>
        <begin position="31"/>
        <end position="78"/>
    </location>
</feature>
<keyword evidence="6 9" id="KW-0472">Membrane</keyword>
<proteinExistence type="inferred from homology"/>
<dbReference type="PANTHER" id="PTHR21016">
    <property type="entry name" value="BETA-AMYLOID BINDING PROTEIN-RELATED"/>
    <property type="match status" value="1"/>
</dbReference>
<feature type="transmembrane region" description="Helical" evidence="9">
    <location>
        <begin position="196"/>
        <end position="216"/>
    </location>
</feature>
<dbReference type="GO" id="GO:0016020">
    <property type="term" value="C:membrane"/>
    <property type="evidence" value="ECO:0007669"/>
    <property type="project" value="UniProtKB-SubCell"/>
</dbReference>
<accession>A0A1D2NIG8</accession>
<evidence type="ECO:0000259" key="11">
    <source>
        <dbReference type="Pfam" id="PF05154"/>
    </source>
</evidence>
<evidence type="ECO:0000256" key="10">
    <source>
        <dbReference type="SAM" id="SignalP"/>
    </source>
</evidence>
<comment type="similarity">
    <text evidence="2">Belongs to the TM2 family.</text>
</comment>
<dbReference type="OMA" id="HANCNSA"/>
<keyword evidence="5 9" id="KW-1133">Transmembrane helix</keyword>
<feature type="compositionally biased region" description="Polar residues" evidence="8">
    <location>
        <begin position="49"/>
        <end position="61"/>
    </location>
</feature>
<evidence type="ECO:0000256" key="3">
    <source>
        <dbReference type="ARBA" id="ARBA00022692"/>
    </source>
</evidence>
<dbReference type="Pfam" id="PF05154">
    <property type="entry name" value="TM2"/>
    <property type="match status" value="1"/>
</dbReference>
<evidence type="ECO:0000256" key="1">
    <source>
        <dbReference type="ARBA" id="ARBA00004141"/>
    </source>
</evidence>
<dbReference type="InterPro" id="IPR007829">
    <property type="entry name" value="TM2"/>
</dbReference>
<feature type="transmembrane region" description="Helical" evidence="9">
    <location>
        <begin position="228"/>
        <end position="250"/>
    </location>
</feature>
<dbReference type="EMBL" id="LJIJ01000031">
    <property type="protein sequence ID" value="ODN05029.1"/>
    <property type="molecule type" value="Genomic_DNA"/>
</dbReference>
<comment type="subcellular location">
    <subcellularLocation>
        <location evidence="1">Membrane</location>
        <topology evidence="1">Multi-pass membrane protein</topology>
    </subcellularLocation>
</comment>
<reference evidence="12 13" key="1">
    <citation type="journal article" date="2016" name="Genome Biol. Evol.">
        <title>Gene Family Evolution Reflects Adaptation to Soil Environmental Stressors in the Genome of the Collembolan Orchesella cincta.</title>
        <authorList>
            <person name="Faddeeva-Vakhrusheva A."/>
            <person name="Derks M.F."/>
            <person name="Anvar S.Y."/>
            <person name="Agamennone V."/>
            <person name="Suring W."/>
            <person name="Smit S."/>
            <person name="van Straalen N.M."/>
            <person name="Roelofs D."/>
        </authorList>
    </citation>
    <scope>NUCLEOTIDE SEQUENCE [LARGE SCALE GENOMIC DNA]</scope>
    <source>
        <tissue evidence="12">Mixed pool</tissue>
    </source>
</reference>
<evidence type="ECO:0000313" key="13">
    <source>
        <dbReference type="Proteomes" id="UP000094527"/>
    </source>
</evidence>
<protein>
    <submittedName>
        <fullName evidence="12">TM2 domain-containing protein 3</fullName>
    </submittedName>
</protein>
<comment type="caution">
    <text evidence="12">The sequence shown here is derived from an EMBL/GenBank/DDBJ whole genome shotgun (WGS) entry which is preliminary data.</text>
</comment>
<evidence type="ECO:0000256" key="2">
    <source>
        <dbReference type="ARBA" id="ARBA00008284"/>
    </source>
</evidence>
<dbReference type="InterPro" id="IPR050932">
    <property type="entry name" value="TM2D1-3-like"/>
</dbReference>
<evidence type="ECO:0000256" key="4">
    <source>
        <dbReference type="ARBA" id="ARBA00022729"/>
    </source>
</evidence>
<dbReference type="STRING" id="48709.A0A1D2NIG8"/>
<feature type="domain" description="TM2" evidence="11">
    <location>
        <begin position="195"/>
        <end position="243"/>
    </location>
</feature>
<dbReference type="OrthoDB" id="10257855at2759"/>
<keyword evidence="4 10" id="KW-0732">Signal</keyword>
<keyword evidence="3 9" id="KW-0812">Transmembrane</keyword>
<keyword evidence="13" id="KW-1185">Reference proteome</keyword>
<evidence type="ECO:0000256" key="6">
    <source>
        <dbReference type="ARBA" id="ARBA00023136"/>
    </source>
</evidence>
<evidence type="ECO:0000256" key="7">
    <source>
        <dbReference type="ARBA" id="ARBA00023180"/>
    </source>
</evidence>
<name>A0A1D2NIG8_ORCCI</name>
<evidence type="ECO:0000256" key="9">
    <source>
        <dbReference type="SAM" id="Phobius"/>
    </source>
</evidence>
<evidence type="ECO:0000256" key="8">
    <source>
        <dbReference type="SAM" id="MobiDB-lite"/>
    </source>
</evidence>
<evidence type="ECO:0000256" key="5">
    <source>
        <dbReference type="ARBA" id="ARBA00022989"/>
    </source>
</evidence>
<evidence type="ECO:0000313" key="12">
    <source>
        <dbReference type="EMBL" id="ODN05029.1"/>
    </source>
</evidence>
<dbReference type="Proteomes" id="UP000094527">
    <property type="component" value="Unassembled WGS sequence"/>
</dbReference>
<organism evidence="12 13">
    <name type="scientific">Orchesella cincta</name>
    <name type="common">Springtail</name>
    <name type="synonym">Podura cincta</name>
    <dbReference type="NCBI Taxonomy" id="48709"/>
    <lineage>
        <taxon>Eukaryota</taxon>
        <taxon>Metazoa</taxon>
        <taxon>Ecdysozoa</taxon>
        <taxon>Arthropoda</taxon>
        <taxon>Hexapoda</taxon>
        <taxon>Collembola</taxon>
        <taxon>Entomobryomorpha</taxon>
        <taxon>Entomobryoidea</taxon>
        <taxon>Orchesellidae</taxon>
        <taxon>Orchesellinae</taxon>
        <taxon>Orchesella</taxon>
    </lineage>
</organism>
<feature type="chain" id="PRO_5008905604" evidence="10">
    <location>
        <begin position="27"/>
        <end position="260"/>
    </location>
</feature>
<feature type="signal peptide" evidence="10">
    <location>
        <begin position="1"/>
        <end position="26"/>
    </location>
</feature>